<keyword evidence="4 6" id="KW-0808">Transferase</keyword>
<accession>A0ABT6YA36</accession>
<comment type="similarity">
    <text evidence="2 6">Belongs to the SHMT family.</text>
</comment>
<dbReference type="InterPro" id="IPR015424">
    <property type="entry name" value="PyrdxlP-dep_Trfase"/>
</dbReference>
<keyword evidence="5 6" id="KW-0663">Pyridoxal phosphate</keyword>
<evidence type="ECO:0000313" key="8">
    <source>
        <dbReference type="EMBL" id="MDI9860444.1"/>
    </source>
</evidence>
<name>A0ABT6YA36_9BACT</name>
<feature type="site" description="Plays an important role in substrate specificity" evidence="6">
    <location>
        <position position="228"/>
    </location>
</feature>
<dbReference type="InterPro" id="IPR049943">
    <property type="entry name" value="Ser_HO-MeTrfase-like"/>
</dbReference>
<comment type="function">
    <text evidence="6">Catalyzes the reversible interconversion of serine and glycine with tetrahydrofolate (THF) serving as the one-carbon carrier. This reaction serves as the major source of one-carbon groups required for the biosynthesis of purines, thymidylate, methionine, and other important biomolecules. Also exhibits THF-independent aldolase activity toward beta-hydroxyamino acids, producing glycine and aldehydes, via a retro-aldol mechanism.</text>
</comment>
<keyword evidence="6" id="KW-0028">Amino-acid biosynthesis</keyword>
<dbReference type="PROSITE" id="PS00096">
    <property type="entry name" value="SHMT"/>
    <property type="match status" value="1"/>
</dbReference>
<evidence type="ECO:0000256" key="2">
    <source>
        <dbReference type="ARBA" id="ARBA00006376"/>
    </source>
</evidence>
<comment type="subunit">
    <text evidence="6">Homodimer.</text>
</comment>
<comment type="caution">
    <text evidence="6">Lacks conserved residue(s) required for the propagation of feature annotation.</text>
</comment>
<dbReference type="RefSeq" id="WP_095166293.1">
    <property type="nucleotide sequence ID" value="NZ_JASHIF010000011.1"/>
</dbReference>
<comment type="pathway">
    <text evidence="6">One-carbon metabolism; tetrahydrofolate interconversion.</text>
</comment>
<evidence type="ECO:0000256" key="4">
    <source>
        <dbReference type="ARBA" id="ARBA00022679"/>
    </source>
</evidence>
<dbReference type="Gene3D" id="3.90.1150.10">
    <property type="entry name" value="Aspartate Aminotransferase, domain 1"/>
    <property type="match status" value="1"/>
</dbReference>
<dbReference type="PIRSF" id="PIRSF000412">
    <property type="entry name" value="SHMT"/>
    <property type="match status" value="1"/>
</dbReference>
<reference evidence="8 9" key="1">
    <citation type="submission" date="2023-05" db="EMBL/GenBank/DDBJ databases">
        <title>Novel species of genus Flectobacillus isolated from stream in China.</title>
        <authorList>
            <person name="Lu H."/>
        </authorList>
    </citation>
    <scope>NUCLEOTIDE SEQUENCE [LARGE SCALE GENOMIC DNA]</scope>
    <source>
        <strain evidence="8 9">KCTC 42575</strain>
    </source>
</reference>
<feature type="domain" description="Serine hydroxymethyltransferase-like" evidence="7">
    <location>
        <begin position="10"/>
        <end position="399"/>
    </location>
</feature>
<keyword evidence="6" id="KW-0963">Cytoplasm</keyword>
<evidence type="ECO:0000259" key="7">
    <source>
        <dbReference type="Pfam" id="PF00464"/>
    </source>
</evidence>
<evidence type="ECO:0000256" key="3">
    <source>
        <dbReference type="ARBA" id="ARBA00022563"/>
    </source>
</evidence>
<feature type="binding site" evidence="6">
    <location>
        <begin position="124"/>
        <end position="126"/>
    </location>
    <ligand>
        <name>(6S)-5,6,7,8-tetrahydrofolate</name>
        <dbReference type="ChEBI" id="CHEBI:57453"/>
    </ligand>
</feature>
<dbReference type="GO" id="GO:0004372">
    <property type="term" value="F:glycine hydroxymethyltransferase activity"/>
    <property type="evidence" value="ECO:0007669"/>
    <property type="project" value="UniProtKB-EC"/>
</dbReference>
<feature type="binding site" evidence="6">
    <location>
        <position position="120"/>
    </location>
    <ligand>
        <name>(6S)-5,6,7,8-tetrahydrofolate</name>
        <dbReference type="ChEBI" id="CHEBI:57453"/>
    </ligand>
</feature>
<feature type="modified residue" description="N6-(pyridoxal phosphate)lysine" evidence="6">
    <location>
        <position position="229"/>
    </location>
</feature>
<comment type="cofactor">
    <cofactor evidence="1 6">
        <name>pyridoxal 5'-phosphate</name>
        <dbReference type="ChEBI" id="CHEBI:597326"/>
    </cofactor>
</comment>
<dbReference type="CDD" id="cd00378">
    <property type="entry name" value="SHMT"/>
    <property type="match status" value="1"/>
</dbReference>
<dbReference type="InterPro" id="IPR039429">
    <property type="entry name" value="SHMT-like_dom"/>
</dbReference>
<comment type="catalytic activity">
    <reaction evidence="6">
        <text>(6R)-5,10-methylene-5,6,7,8-tetrahydrofolate + glycine + H2O = (6S)-5,6,7,8-tetrahydrofolate + L-serine</text>
        <dbReference type="Rhea" id="RHEA:15481"/>
        <dbReference type="ChEBI" id="CHEBI:15377"/>
        <dbReference type="ChEBI" id="CHEBI:15636"/>
        <dbReference type="ChEBI" id="CHEBI:33384"/>
        <dbReference type="ChEBI" id="CHEBI:57305"/>
        <dbReference type="ChEBI" id="CHEBI:57453"/>
        <dbReference type="EC" id="2.1.2.1"/>
    </reaction>
</comment>
<dbReference type="PANTHER" id="PTHR11680">
    <property type="entry name" value="SERINE HYDROXYMETHYLTRANSFERASE"/>
    <property type="match status" value="1"/>
</dbReference>
<keyword evidence="3 6" id="KW-0554">One-carbon metabolism</keyword>
<dbReference type="EC" id="2.1.2.1" evidence="6"/>
<gene>
    <name evidence="6 8" type="primary">glyA</name>
    <name evidence="8" type="ORF">QM524_14620</name>
</gene>
<dbReference type="HAMAP" id="MF_00051">
    <property type="entry name" value="SHMT"/>
    <property type="match status" value="1"/>
</dbReference>
<proteinExistence type="inferred from homology"/>
<dbReference type="InterPro" id="IPR001085">
    <property type="entry name" value="Ser_HO-MeTrfase"/>
</dbReference>
<dbReference type="InterPro" id="IPR015422">
    <property type="entry name" value="PyrdxlP-dep_Trfase_small"/>
</dbReference>
<dbReference type="NCBIfam" id="NF000586">
    <property type="entry name" value="PRK00011.1"/>
    <property type="match status" value="1"/>
</dbReference>
<keyword evidence="9" id="KW-1185">Reference proteome</keyword>
<dbReference type="Gene3D" id="3.40.640.10">
    <property type="entry name" value="Type I PLP-dependent aspartate aminotransferase-like (Major domain)"/>
    <property type="match status" value="1"/>
</dbReference>
<dbReference type="SUPFAM" id="SSF53383">
    <property type="entry name" value="PLP-dependent transferases"/>
    <property type="match status" value="1"/>
</dbReference>
<organism evidence="8 9">
    <name type="scientific">Flectobacillus roseus</name>
    <dbReference type="NCBI Taxonomy" id="502259"/>
    <lineage>
        <taxon>Bacteria</taxon>
        <taxon>Pseudomonadati</taxon>
        <taxon>Bacteroidota</taxon>
        <taxon>Cytophagia</taxon>
        <taxon>Cytophagales</taxon>
        <taxon>Flectobacillaceae</taxon>
        <taxon>Flectobacillus</taxon>
    </lineage>
</organism>
<evidence type="ECO:0000256" key="5">
    <source>
        <dbReference type="ARBA" id="ARBA00022898"/>
    </source>
</evidence>
<evidence type="ECO:0000256" key="6">
    <source>
        <dbReference type="HAMAP-Rule" id="MF_00051"/>
    </source>
</evidence>
<dbReference type="Pfam" id="PF00464">
    <property type="entry name" value="SHMT"/>
    <property type="match status" value="1"/>
</dbReference>
<dbReference type="InterPro" id="IPR019798">
    <property type="entry name" value="Ser_HO-MeTrfase_PLP_BS"/>
</dbReference>
<comment type="subcellular location">
    <subcellularLocation>
        <location evidence="6">Cytoplasm</location>
    </subcellularLocation>
</comment>
<protein>
    <recommendedName>
        <fullName evidence="6">Serine hydroxymethyltransferase</fullName>
        <shortName evidence="6">SHMT</shortName>
        <shortName evidence="6">Serine methylase</shortName>
        <ecNumber evidence="6">2.1.2.1</ecNumber>
    </recommendedName>
</protein>
<sequence>MATATFTLERDTEIFNLINQEAHRQEFGIELIASENFTSKQVMEAQGSVLTNKYAEGLPGKRYYGGCEVVDQIENIAIERAKALFGATWANVQPHSGAQANAAVFLSFLNPGDKILGFNLAHGGHLSHGSPVNFSGKYFQPFFYGVEEETGLIDWDKVEATALKERPRLIICGASAYSRDWDYARLRNIADQVGALLLADISHPSALIAKGLLNNPMQHCHIVSTTTHKTLRGPRGGLIMMGQDFENPFGFKTLKGDLKTMSACLDGAVFPGTQGGPLEHVIAAKAVAFGEALTDDFQVYAEQVQKNAKVMAQAFLDKGYKIISGGTDNHLMLIDLRPKGLTGKLAENTLVKADITINKNMVPFDDKSPFVTSGMRVGTAAMTTRGMKEAEMLHIVDLIDSVLMNHDNETYIASVKSEVNKWVENFPLYK</sequence>
<dbReference type="PANTHER" id="PTHR11680:SF35">
    <property type="entry name" value="SERINE HYDROXYMETHYLTRANSFERASE 1"/>
    <property type="match status" value="1"/>
</dbReference>
<comment type="pathway">
    <text evidence="6">Amino-acid biosynthesis; glycine biosynthesis; glycine from L-serine: step 1/1.</text>
</comment>
<dbReference type="Proteomes" id="UP001236507">
    <property type="component" value="Unassembled WGS sequence"/>
</dbReference>
<evidence type="ECO:0000313" key="9">
    <source>
        <dbReference type="Proteomes" id="UP001236507"/>
    </source>
</evidence>
<dbReference type="InterPro" id="IPR015421">
    <property type="entry name" value="PyrdxlP-dep_Trfase_major"/>
</dbReference>
<feature type="binding site" evidence="6">
    <location>
        <begin position="368"/>
        <end position="370"/>
    </location>
    <ligand>
        <name>(6S)-5,6,7,8-tetrahydrofolate</name>
        <dbReference type="ChEBI" id="CHEBI:57453"/>
    </ligand>
</feature>
<comment type="caution">
    <text evidence="8">The sequence shown here is derived from an EMBL/GenBank/DDBJ whole genome shotgun (WGS) entry which is preliminary data.</text>
</comment>
<dbReference type="EMBL" id="JASHIF010000011">
    <property type="protein sequence ID" value="MDI9860444.1"/>
    <property type="molecule type" value="Genomic_DNA"/>
</dbReference>
<evidence type="ECO:0000256" key="1">
    <source>
        <dbReference type="ARBA" id="ARBA00001933"/>
    </source>
</evidence>